<dbReference type="GO" id="GO:0005049">
    <property type="term" value="F:nuclear export signal receptor activity"/>
    <property type="evidence" value="ECO:0007669"/>
    <property type="project" value="TreeGrafter"/>
</dbReference>
<name>A0A6V7Q7R4_ANACO</name>
<gene>
    <name evidence="9" type="ORF">CB5_LOCUS22455</name>
</gene>
<evidence type="ECO:0000256" key="4">
    <source>
        <dbReference type="ARBA" id="ARBA00022448"/>
    </source>
</evidence>
<dbReference type="PANTHER" id="PTHR10997:SF8">
    <property type="entry name" value="EXPORTIN-2"/>
    <property type="match status" value="1"/>
</dbReference>
<dbReference type="GO" id="GO:0031267">
    <property type="term" value="F:small GTPase binding"/>
    <property type="evidence" value="ECO:0007669"/>
    <property type="project" value="InterPro"/>
</dbReference>
<dbReference type="Pfam" id="PF08506">
    <property type="entry name" value="Cse1"/>
    <property type="match status" value="1"/>
</dbReference>
<proteinExistence type="inferred from homology"/>
<dbReference type="GO" id="GO:0005829">
    <property type="term" value="C:cytosol"/>
    <property type="evidence" value="ECO:0007669"/>
    <property type="project" value="TreeGrafter"/>
</dbReference>
<protein>
    <recommendedName>
        <fullName evidence="8">Importin N-terminal domain-containing protein</fullName>
    </recommendedName>
</protein>
<reference evidence="9" key="1">
    <citation type="submission" date="2020-07" db="EMBL/GenBank/DDBJ databases">
        <authorList>
            <person name="Lin J."/>
        </authorList>
    </citation>
    <scope>NUCLEOTIDE SEQUENCE</scope>
</reference>
<dbReference type="SUPFAM" id="SSF48371">
    <property type="entry name" value="ARM repeat"/>
    <property type="match status" value="1"/>
</dbReference>
<dbReference type="InterPro" id="IPR011989">
    <property type="entry name" value="ARM-like"/>
</dbReference>
<keyword evidence="6" id="KW-0653">Protein transport</keyword>
<evidence type="ECO:0000259" key="8">
    <source>
        <dbReference type="PROSITE" id="PS50166"/>
    </source>
</evidence>
<dbReference type="InterPro" id="IPR001494">
    <property type="entry name" value="Importin-beta_N"/>
</dbReference>
<dbReference type="GO" id="GO:0006606">
    <property type="term" value="P:protein import into nucleus"/>
    <property type="evidence" value="ECO:0007669"/>
    <property type="project" value="TreeGrafter"/>
</dbReference>
<accession>A0A6V7Q7R4</accession>
<sequence length="974" mass="107278">MDVPAETLDALSGWFLQSLSPDASVRRAAESSLAAAASAPGFPLALLRLASLPSADPQARLAAAVHFKNLLRSRWSPDADNPLPGPDRELIKSLLLPLLLDSPDRLRPLLSDSLALASAADFPARWPSLLPNLVSALSAASADADFPRANAVLSAAHSLFLKFRHSFDTPALRLDLKYCLDLFAAPLLDAFLRTSRLISSSLPSSPAALRPLFESQRLCCEIFHSLNAIELPEFFEDHMREWMTEFRAYLTAAYPPAVEADGTVDALRAAICENLQLYMEKNEEEFKDYLKDFASAVWGLLMTSSASPSRDHLTVTAIKFLTTVSTSVHHSLFGSPDVLQQICTSIVFPNIRLRDEDEELFEMNYVEYIRRDIEGSDVDTLRRIACELLKGIASNYREQVTALVSAQIQAMLASFAANPTENWKEKDAAIYLAVTLTPKQTGSGGAPAYLVDVESFFTSVIVPELQGPDPNATPMLKAGALKFFTVFRDKIPKSAALALLPSVIRFLASESNVVHSYAANCIEKLLLVKDRAPAVVPGSNAVPTAPRYTASDINPVVPQVITGLFNALQFPESQENPYIMKCMMRVLGVANLGGEVAASCVSSLASVLVEVCKNPKNPTFNHYLFEAIAAVVGRSGEQDPSLLPMFEMSLFPVLQKILVEDIAEFWPYAFQIFAQLIELSKPPISGNYMQLFQVLLSPDSWKRSASAPALVRLLQAYLQKVPNELNNEGRLLQVLDIFSRLVSVPSTEELGFFVLNTVVENLNYDMITPHIKNIWAALFTRLQNRRTVKFVNSLVIFMSLVLVKHRPDVLVDSVNAVQPNIFPVILLQFWIPNLKLISGSVEVKLTAVASTRLICESPSLLEASAAELWGKMLDGIITLLTKSDKFGAEVEDDVLDIHETVGYSVSFARLHYAGKREDDPLKEIRDPKHFLVTSLARLSAQSPGRFPAVIEKYVDPANQNTLLQLCATYNSTIV</sequence>
<dbReference type="Gene3D" id="1.25.10.10">
    <property type="entry name" value="Leucine-rich Repeat Variant"/>
    <property type="match status" value="1"/>
</dbReference>
<feature type="domain" description="Importin N-terminal" evidence="8">
    <location>
        <begin position="29"/>
        <end position="101"/>
    </location>
</feature>
<keyword evidence="4" id="KW-0813">Transport</keyword>
<evidence type="ECO:0000313" key="9">
    <source>
        <dbReference type="EMBL" id="CAD1839244.1"/>
    </source>
</evidence>
<comment type="similarity">
    <text evidence="3">Belongs to the XPO2/CSE1 family.</text>
</comment>
<evidence type="ECO:0000256" key="7">
    <source>
        <dbReference type="ARBA" id="ARBA00023242"/>
    </source>
</evidence>
<dbReference type="EMBL" id="LR862133">
    <property type="protein sequence ID" value="CAD1839244.1"/>
    <property type="molecule type" value="Genomic_DNA"/>
</dbReference>
<dbReference type="InterPro" id="IPR013713">
    <property type="entry name" value="XPO2_central"/>
</dbReference>
<dbReference type="PANTHER" id="PTHR10997">
    <property type="entry name" value="IMPORTIN-7, 8, 11"/>
    <property type="match status" value="1"/>
</dbReference>
<dbReference type="InterPro" id="IPR016024">
    <property type="entry name" value="ARM-type_fold"/>
</dbReference>
<comment type="subcellular location">
    <subcellularLocation>
        <location evidence="2">Cytoplasm</location>
    </subcellularLocation>
    <subcellularLocation>
        <location evidence="1">Nucleus</location>
    </subcellularLocation>
</comment>
<dbReference type="Pfam" id="PF03810">
    <property type="entry name" value="IBN_N"/>
    <property type="match status" value="1"/>
</dbReference>
<evidence type="ECO:0000256" key="3">
    <source>
        <dbReference type="ARBA" id="ARBA00008669"/>
    </source>
</evidence>
<dbReference type="PROSITE" id="PS50166">
    <property type="entry name" value="IMPORTIN_B_NT"/>
    <property type="match status" value="1"/>
</dbReference>
<keyword evidence="5" id="KW-0963">Cytoplasm</keyword>
<dbReference type="SMART" id="SM00913">
    <property type="entry name" value="IBN_N"/>
    <property type="match status" value="1"/>
</dbReference>
<keyword evidence="7" id="KW-0539">Nucleus</keyword>
<evidence type="ECO:0000256" key="6">
    <source>
        <dbReference type="ARBA" id="ARBA00022927"/>
    </source>
</evidence>
<dbReference type="GO" id="GO:0005635">
    <property type="term" value="C:nuclear envelope"/>
    <property type="evidence" value="ECO:0007669"/>
    <property type="project" value="TreeGrafter"/>
</dbReference>
<dbReference type="InterPro" id="IPR005043">
    <property type="entry name" value="XPO2_C"/>
</dbReference>
<dbReference type="GO" id="GO:0006611">
    <property type="term" value="P:protein export from nucleus"/>
    <property type="evidence" value="ECO:0007669"/>
    <property type="project" value="TreeGrafter"/>
</dbReference>
<evidence type="ECO:0000256" key="2">
    <source>
        <dbReference type="ARBA" id="ARBA00004496"/>
    </source>
</evidence>
<evidence type="ECO:0000256" key="5">
    <source>
        <dbReference type="ARBA" id="ARBA00022490"/>
    </source>
</evidence>
<organism evidence="9">
    <name type="scientific">Ananas comosus var. bracteatus</name>
    <name type="common">red pineapple</name>
    <dbReference type="NCBI Taxonomy" id="296719"/>
    <lineage>
        <taxon>Eukaryota</taxon>
        <taxon>Viridiplantae</taxon>
        <taxon>Streptophyta</taxon>
        <taxon>Embryophyta</taxon>
        <taxon>Tracheophyta</taxon>
        <taxon>Spermatophyta</taxon>
        <taxon>Magnoliopsida</taxon>
        <taxon>Liliopsida</taxon>
        <taxon>Poales</taxon>
        <taxon>Bromeliaceae</taxon>
        <taxon>Bromelioideae</taxon>
        <taxon>Ananas</taxon>
    </lineage>
</organism>
<dbReference type="AlphaFoldDB" id="A0A6V7Q7R4"/>
<evidence type="ECO:0000256" key="1">
    <source>
        <dbReference type="ARBA" id="ARBA00004123"/>
    </source>
</evidence>
<dbReference type="Pfam" id="PF03378">
    <property type="entry name" value="CAS_CSE1"/>
    <property type="match status" value="1"/>
</dbReference>